<proteinExistence type="predicted"/>
<evidence type="ECO:0008006" key="4">
    <source>
        <dbReference type="Google" id="ProtNLM"/>
    </source>
</evidence>
<dbReference type="EMBL" id="JAAAMG010000006">
    <property type="protein sequence ID" value="NDW04665.1"/>
    <property type="molecule type" value="Genomic_DNA"/>
</dbReference>
<name>A0A6N9T396_9HYPH</name>
<dbReference type="InterPro" id="IPR007236">
    <property type="entry name" value="SlyX"/>
</dbReference>
<dbReference type="PANTHER" id="PTHR36508:SF1">
    <property type="entry name" value="PROTEIN SLYX"/>
    <property type="match status" value="1"/>
</dbReference>
<reference evidence="2 3" key="1">
    <citation type="submission" date="2020-01" db="EMBL/GenBank/DDBJ databases">
        <title>Jiella pacifica sp. nov.</title>
        <authorList>
            <person name="Xue Z."/>
            <person name="Zhu S."/>
            <person name="Chen J."/>
            <person name="Yang J."/>
        </authorList>
    </citation>
    <scope>NUCLEOTIDE SEQUENCE [LARGE SCALE GENOMIC DNA]</scope>
    <source>
        <strain evidence="2 3">40Bstr34</strain>
    </source>
</reference>
<dbReference type="RefSeq" id="WP_163462916.1">
    <property type="nucleotide sequence ID" value="NZ_JAAAMG010000006.1"/>
</dbReference>
<feature type="coiled-coil region" evidence="1">
    <location>
        <begin position="12"/>
        <end position="46"/>
    </location>
</feature>
<dbReference type="PANTHER" id="PTHR36508">
    <property type="entry name" value="PROTEIN SLYX"/>
    <property type="match status" value="1"/>
</dbReference>
<dbReference type="Proteomes" id="UP000469011">
    <property type="component" value="Unassembled WGS sequence"/>
</dbReference>
<dbReference type="Pfam" id="PF04102">
    <property type="entry name" value="SlyX"/>
    <property type="match status" value="1"/>
</dbReference>
<evidence type="ECO:0000313" key="3">
    <source>
        <dbReference type="Proteomes" id="UP000469011"/>
    </source>
</evidence>
<comment type="caution">
    <text evidence="2">The sequence shown here is derived from an EMBL/GenBank/DDBJ whole genome shotgun (WGS) entry which is preliminary data.</text>
</comment>
<dbReference type="AlphaFoldDB" id="A0A6N9T396"/>
<sequence>MSEPNEGAGPRIEDLEVMVSHQARTIEELSEELTRAFRMIERLQHLTQALSERLGSVEDVALAKPAAEKPPHY</sequence>
<accession>A0A6N9T396</accession>
<gene>
    <name evidence="2" type="ORF">GTK09_09515</name>
</gene>
<protein>
    <recommendedName>
        <fullName evidence="4">SlyX protein</fullName>
    </recommendedName>
</protein>
<organism evidence="2 3">
    <name type="scientific">Jiella pacifica</name>
    <dbReference type="NCBI Taxonomy" id="2696469"/>
    <lineage>
        <taxon>Bacteria</taxon>
        <taxon>Pseudomonadati</taxon>
        <taxon>Pseudomonadota</taxon>
        <taxon>Alphaproteobacteria</taxon>
        <taxon>Hyphomicrobiales</taxon>
        <taxon>Aurantimonadaceae</taxon>
        <taxon>Jiella</taxon>
    </lineage>
</organism>
<evidence type="ECO:0000313" key="2">
    <source>
        <dbReference type="EMBL" id="NDW04665.1"/>
    </source>
</evidence>
<keyword evidence="3" id="KW-1185">Reference proteome</keyword>
<keyword evidence="1" id="KW-0175">Coiled coil</keyword>
<evidence type="ECO:0000256" key="1">
    <source>
        <dbReference type="SAM" id="Coils"/>
    </source>
</evidence>